<dbReference type="Proteomes" id="UP000289775">
    <property type="component" value="Unassembled WGS sequence"/>
</dbReference>
<dbReference type="InterPro" id="IPR005181">
    <property type="entry name" value="SASA"/>
</dbReference>
<evidence type="ECO:0000313" key="4">
    <source>
        <dbReference type="Proteomes" id="UP000289775"/>
    </source>
</evidence>
<dbReference type="SUPFAM" id="SSF49785">
    <property type="entry name" value="Galactose-binding domain-like"/>
    <property type="match status" value="1"/>
</dbReference>
<dbReference type="EMBL" id="JUIW01000002">
    <property type="protein sequence ID" value="RYJ44960.1"/>
    <property type="molecule type" value="Genomic_DNA"/>
</dbReference>
<keyword evidence="1" id="KW-0378">Hydrolase</keyword>
<evidence type="ECO:0000259" key="2">
    <source>
        <dbReference type="Pfam" id="PF03629"/>
    </source>
</evidence>
<dbReference type="PANTHER" id="PTHR22901">
    <property type="entry name" value="SIALATE O-ACETYLESTERASE"/>
    <property type="match status" value="1"/>
</dbReference>
<name>A0A444WGI1_9FLAO</name>
<feature type="domain" description="Sialate O-acetylesterase" evidence="2">
    <location>
        <begin position="404"/>
        <end position="523"/>
    </location>
</feature>
<dbReference type="RefSeq" id="WP_129749766.1">
    <property type="nucleotide sequence ID" value="NZ_JUIW01000002.1"/>
</dbReference>
<keyword evidence="4" id="KW-1185">Reference proteome</keyword>
<organism evidence="3 4">
    <name type="scientific">Flavobacterium beibuense</name>
    <dbReference type="NCBI Taxonomy" id="657326"/>
    <lineage>
        <taxon>Bacteria</taxon>
        <taxon>Pseudomonadati</taxon>
        <taxon>Bacteroidota</taxon>
        <taxon>Flavobacteriia</taxon>
        <taxon>Flavobacteriales</taxon>
        <taxon>Flavobacteriaceae</taxon>
        <taxon>Flavobacterium</taxon>
    </lineage>
</organism>
<dbReference type="PANTHER" id="PTHR22901:SF0">
    <property type="entry name" value="SIALATE O-ACETYLESTERASE"/>
    <property type="match status" value="1"/>
</dbReference>
<dbReference type="AlphaFoldDB" id="A0A444WGI1"/>
<dbReference type="Gene3D" id="3.40.50.1110">
    <property type="entry name" value="SGNH hydrolase"/>
    <property type="match status" value="2"/>
</dbReference>
<dbReference type="OrthoDB" id="9816001at2"/>
<dbReference type="GO" id="GO:0004553">
    <property type="term" value="F:hydrolase activity, hydrolyzing O-glycosyl compounds"/>
    <property type="evidence" value="ECO:0007669"/>
    <property type="project" value="InterPro"/>
</dbReference>
<feature type="domain" description="Sialate O-acetylesterase" evidence="2">
    <location>
        <begin position="102"/>
        <end position="221"/>
    </location>
</feature>
<protein>
    <submittedName>
        <fullName evidence="3">DUF303 multi-domain protein</fullName>
    </submittedName>
</protein>
<sequence length="634" mass="71859">MRKALILFFTLILSITIKAQVKLPEIVSSGMVLQREEPINIWGWAAPNEKVTIRFKNKKYKTTTAKDGVWKITLSPSKAGGPYSMGIEGSNKITLNDIMVGEVWLCAGQSNMVHQMRLHNVLYAEEIANASYNEIRQFFVPNTVNLSEPQTKLSKSSWKKAINPDINEFSAVAYFFAKELYEKYKVPIGIINSSWGGTPIEAWISEKGFKEFPNVLETINKNKDTLYISRQNTLPQPETSLPEDKGLEEKWFDTAYKPKGWRNIAIPGYWEDQGIKGLDGTVWYRREIDIPEAMTKKEAMVFLGRIVDADVLYINGKRIGNTTYMYPQRRYPVADDVLKPGKNLFVVQVTNNFGKGGFVPDKPYYVVAGKDTIDLAGYWQYKVGKVNTPSNKNYNKITLHYQPAALYNAMISPLTNYTIKGFVWYQGESNTGNALGYSKLQAALITDWRTKWNKQLPFLYVQLPGFMDYNYLPSESQWALFREEQTKSLSIQKTAMAVAIDLGEWNDIHPDRKKEVGERLALAAKKTAYNESIISSGPSYKSSEIQGNKIIVSFNNIGSGLSTTDGEAPSEFAIAGTDKNFVWARTKIDGNTVILWNENIEKPLYIRYAWADNPVNPNLINKEDLPAVPFRTDN</sequence>
<accession>A0A444WGI1</accession>
<dbReference type="InterPro" id="IPR036514">
    <property type="entry name" value="SGNH_hydro_sf"/>
</dbReference>
<comment type="caution">
    <text evidence="3">The sequence shown here is derived from an EMBL/GenBank/DDBJ whole genome shotgun (WGS) entry which is preliminary data.</text>
</comment>
<dbReference type="Pfam" id="PF03629">
    <property type="entry name" value="SASA"/>
    <property type="match status" value="2"/>
</dbReference>
<evidence type="ECO:0000313" key="3">
    <source>
        <dbReference type="EMBL" id="RYJ44960.1"/>
    </source>
</evidence>
<evidence type="ECO:0000256" key="1">
    <source>
        <dbReference type="ARBA" id="ARBA00022801"/>
    </source>
</evidence>
<reference evidence="3 4" key="1">
    <citation type="submission" date="2014-12" db="EMBL/GenBank/DDBJ databases">
        <title>Genome sequence of Flavobacterium beibuense RSKm HC5.</title>
        <authorList>
            <person name="Kim J.F."/>
            <person name="Song J.Y."/>
            <person name="Kwak M.-J."/>
            <person name="Lee S.-W."/>
        </authorList>
    </citation>
    <scope>NUCLEOTIDE SEQUENCE [LARGE SCALE GENOMIC DNA]</scope>
    <source>
        <strain evidence="3 4">RSKm HC5</strain>
    </source>
</reference>
<dbReference type="GO" id="GO:0001681">
    <property type="term" value="F:sialate O-acetylesterase activity"/>
    <property type="evidence" value="ECO:0007669"/>
    <property type="project" value="InterPro"/>
</dbReference>
<dbReference type="SUPFAM" id="SSF52266">
    <property type="entry name" value="SGNH hydrolase"/>
    <property type="match status" value="1"/>
</dbReference>
<gene>
    <name evidence="3" type="ORF">NU09_0594</name>
</gene>
<proteinExistence type="predicted"/>
<dbReference type="InterPro" id="IPR039329">
    <property type="entry name" value="SIAE"/>
</dbReference>
<dbReference type="InterPro" id="IPR008979">
    <property type="entry name" value="Galactose-bd-like_sf"/>
</dbReference>
<dbReference type="GO" id="GO:0005975">
    <property type="term" value="P:carbohydrate metabolic process"/>
    <property type="evidence" value="ECO:0007669"/>
    <property type="project" value="InterPro"/>
</dbReference>